<name>A0A438LZ58_9ACTN</name>
<sequence length="190" mass="20569">MNETTEKQEIDERAIEVGTEALQETLVDPGPLDIRGLALAAATRAGRYKPGVDSEEDALAACIVRTVTEVVEKLTVSDDSDTAGVGTTVEYVDAFSDENGKRVGTMTGNAVVVAMAPHMWQFHRSTTEFDDGTIEHVGLVDCTALMRRMTQIHSIVGTSGVYEGKTGFMAFELSDPHKRPPLFSVTFVLC</sequence>
<evidence type="ECO:0000259" key="1">
    <source>
        <dbReference type="Pfam" id="PF18678"/>
    </source>
</evidence>
<dbReference type="RefSeq" id="WP_127931359.1">
    <property type="nucleotide sequence ID" value="NZ_SAUN01000001.1"/>
</dbReference>
<proteinExistence type="predicted"/>
<organism evidence="2 3">
    <name type="scientific">Nonomuraea polychroma</name>
    <dbReference type="NCBI Taxonomy" id="46176"/>
    <lineage>
        <taxon>Bacteria</taxon>
        <taxon>Bacillati</taxon>
        <taxon>Actinomycetota</taxon>
        <taxon>Actinomycetes</taxon>
        <taxon>Streptosporangiales</taxon>
        <taxon>Streptosporangiaceae</taxon>
        <taxon>Nonomuraea</taxon>
    </lineage>
</organism>
<feature type="domain" description="Allene oxide cyclase barrel-like" evidence="1">
    <location>
        <begin position="81"/>
        <end position="179"/>
    </location>
</feature>
<keyword evidence="3" id="KW-1185">Reference proteome</keyword>
<dbReference type="SMR" id="A0A438LZ58"/>
<dbReference type="GO" id="GO:0017000">
    <property type="term" value="P:antibiotic biosynthetic process"/>
    <property type="evidence" value="ECO:0007669"/>
    <property type="project" value="InterPro"/>
</dbReference>
<gene>
    <name evidence="2" type="ORF">EDD27_1096</name>
</gene>
<protein>
    <recommendedName>
        <fullName evidence="1">Allene oxide cyclase barrel-like domain-containing protein</fullName>
    </recommendedName>
</protein>
<reference evidence="2 3" key="1">
    <citation type="submission" date="2019-01" db="EMBL/GenBank/DDBJ databases">
        <title>Sequencing the genomes of 1000 actinobacteria strains.</title>
        <authorList>
            <person name="Klenk H.-P."/>
        </authorList>
    </citation>
    <scope>NUCLEOTIDE SEQUENCE [LARGE SCALE GENOMIC DNA]</scope>
    <source>
        <strain evidence="2 3">DSM 43925</strain>
    </source>
</reference>
<comment type="caution">
    <text evidence="2">The sequence shown here is derived from an EMBL/GenBank/DDBJ whole genome shotgun (WGS) entry which is preliminary data.</text>
</comment>
<dbReference type="InterPro" id="IPR041013">
    <property type="entry name" value="AOC-like"/>
</dbReference>
<dbReference type="Pfam" id="PF18678">
    <property type="entry name" value="AOC_like"/>
    <property type="match status" value="1"/>
</dbReference>
<evidence type="ECO:0000313" key="2">
    <source>
        <dbReference type="EMBL" id="RVX38772.1"/>
    </source>
</evidence>
<dbReference type="OrthoDB" id="3530112at2"/>
<accession>A0A438LZ58</accession>
<dbReference type="EMBL" id="SAUN01000001">
    <property type="protein sequence ID" value="RVX38772.1"/>
    <property type="molecule type" value="Genomic_DNA"/>
</dbReference>
<dbReference type="Proteomes" id="UP000284824">
    <property type="component" value="Unassembled WGS sequence"/>
</dbReference>
<evidence type="ECO:0000313" key="3">
    <source>
        <dbReference type="Proteomes" id="UP000284824"/>
    </source>
</evidence>
<dbReference type="AlphaFoldDB" id="A0A438LZ58"/>
<dbReference type="GO" id="GO:0016853">
    <property type="term" value="F:isomerase activity"/>
    <property type="evidence" value="ECO:0007669"/>
    <property type="project" value="InterPro"/>
</dbReference>